<dbReference type="Gene3D" id="3.40.50.300">
    <property type="entry name" value="P-loop containing nucleotide triphosphate hydrolases"/>
    <property type="match status" value="1"/>
</dbReference>
<dbReference type="Proteomes" id="UP001182277">
    <property type="component" value="Unassembled WGS sequence"/>
</dbReference>
<dbReference type="AlphaFoldDB" id="A0AAE4J4J7"/>
<evidence type="ECO:0000313" key="2">
    <source>
        <dbReference type="Proteomes" id="UP001182277"/>
    </source>
</evidence>
<name>A0AAE4J4J7_9ENTR</name>
<protein>
    <submittedName>
        <fullName evidence="1">Uncharacterized protein</fullName>
    </submittedName>
</protein>
<dbReference type="SUPFAM" id="SSF52540">
    <property type="entry name" value="P-loop containing nucleoside triphosphate hydrolases"/>
    <property type="match status" value="1"/>
</dbReference>
<organism evidence="1 2">
    <name type="scientific">Enterobacter hormaechei subsp. steigerwaltii</name>
    <dbReference type="NCBI Taxonomy" id="299766"/>
    <lineage>
        <taxon>Bacteria</taxon>
        <taxon>Pseudomonadati</taxon>
        <taxon>Pseudomonadota</taxon>
        <taxon>Gammaproteobacteria</taxon>
        <taxon>Enterobacterales</taxon>
        <taxon>Enterobacteriaceae</taxon>
        <taxon>Enterobacter</taxon>
        <taxon>Enterobacter cloacae complex</taxon>
    </lineage>
</organism>
<sequence length="485" mass="56303">MNQRRKVVKFVDAICGSGKSTTLQHYIKSSLLTNSEAIPPRYLLVMPTHELCGQVREELKDRRVKSFHVDTETEAVNLLISTLEYDFQHSVIICTHQCFIHYCYRAALETELQNLLRNFSIFVDEIPDAMFGAYIKVQHTDRTEENFPFLKWLEERDGLLFLRDDCQTDFYKYWHETQASGQDLKRLLWAIMQGAGLLYEENKHLFSFTASPIIRSVEWAEQLTLLGAGSSRSLFTWAAEHLTKYEVEEAGEDLQPPLERRKHKRVPISLVAVCENRCTLPALQKVFHEHLQEIIQRVPGEFIFATNRDKSLCQFTTIGDEILTDASRGIRVSMASYGLNHYQHIHNAAFLGCSNLDKDFQGKWRQYAELNGWNVEEFEQKQRSAMNYERCYQFISRTSIRNADTNHPLMFVVPDLASAEYIKEHYFPGAKIECLKFGKVRKKRDTTKGDNTRAEVQKHKANGLTQKQTQEVMNVGIATIKRKWN</sequence>
<dbReference type="InterPro" id="IPR027417">
    <property type="entry name" value="P-loop_NTPase"/>
</dbReference>
<reference evidence="1" key="1">
    <citation type="submission" date="2023-02" db="EMBL/GenBank/DDBJ databases">
        <title>NDM-1 &amp; ACT-7 co producing ST 133 Enterobacter.</title>
        <authorList>
            <person name="Halder G."/>
            <person name="Chaudhuri B."/>
            <person name="Dutta S."/>
        </authorList>
    </citation>
    <scope>NUCLEOTIDE SEQUENCE</scope>
    <source>
        <strain evidence="1">PEER 323</strain>
    </source>
</reference>
<dbReference type="EMBL" id="JARDRS010000002">
    <property type="protein sequence ID" value="MDS0018102.1"/>
    <property type="molecule type" value="Genomic_DNA"/>
</dbReference>
<proteinExistence type="predicted"/>
<evidence type="ECO:0000313" key="1">
    <source>
        <dbReference type="EMBL" id="MDS0018102.1"/>
    </source>
</evidence>
<dbReference type="RefSeq" id="WP_180250303.1">
    <property type="nucleotide sequence ID" value="NZ_JARDRS010000002.1"/>
</dbReference>
<accession>A0AAE4J4J7</accession>
<comment type="caution">
    <text evidence="1">The sequence shown here is derived from an EMBL/GenBank/DDBJ whole genome shotgun (WGS) entry which is preliminary data.</text>
</comment>
<gene>
    <name evidence="1" type="ORF">PTZ61_05235</name>
</gene>